<dbReference type="EMBL" id="QRCT01000012">
    <property type="protein sequence ID" value="RDU24479.1"/>
    <property type="molecule type" value="Genomic_DNA"/>
</dbReference>
<feature type="transmembrane region" description="Helical" evidence="1">
    <location>
        <begin position="182"/>
        <end position="205"/>
    </location>
</feature>
<dbReference type="OrthoDB" id="1706490at2"/>
<dbReference type="Proteomes" id="UP000255036">
    <property type="component" value="Unassembled WGS sequence"/>
</dbReference>
<evidence type="ECO:0008006" key="4">
    <source>
        <dbReference type="Google" id="ProtNLM"/>
    </source>
</evidence>
<proteinExistence type="predicted"/>
<protein>
    <recommendedName>
        <fullName evidence="4">ABC transporter permease</fullName>
    </recommendedName>
</protein>
<gene>
    <name evidence="2" type="ORF">DWV06_03115</name>
</gene>
<feature type="transmembrane region" description="Helical" evidence="1">
    <location>
        <begin position="63"/>
        <end position="89"/>
    </location>
</feature>
<feature type="transmembrane region" description="Helical" evidence="1">
    <location>
        <begin position="281"/>
        <end position="299"/>
    </location>
</feature>
<sequence>MKLKKSFYHSAIIKNNFSRYYPILIAYTLLWCISLPTILYNRLSNIKIAQGNAIDLSDTFKGIVLKGTFSILIVLAAIIIAMITFSYLFQSRSCNMYHALPVNREQLFFSNLFSGLCFLLIPLVLTFFLIMIIGSLFHCLDLTVLTHWLGATVLMSIFFYSFAVFCAMFTGNILALPIFYMILNFLTVSVESIVGLLFSGLLYGYSNIGSTKTDMFSPGYYILNRLLIENPSPGVYKTHWNFLWIYAIAAVVLILISLFIYKKRNLETAGDYVCIKWVKPIFLYGFTFCFSICFSLFILKVLNSGSEHESIIPLVICMFIGGFFGYFIAKMILLKSFRVIKEGFRGWICYSVIIVAFMFFINSDIFGIASWIPKAEDISSVSYDINYEHGNIFNKSENPRDIIDIHKSIIENKDKIIKDSKKAFIESEITYNSNISFTYELKNGKKVSRHYSFMVDPNMNYEENSVYSKIDKFINRPEQIIATNFPPIQSPKQLDAINLDYLNTKQQVKTHSITGKDALIVYNAIIKDIQDGIIKNNYDSTNKESSLSSCSIWVEFDESVSENYYNNTFTIPYNAKHTLKALVDTGYLKSVDDLRPYTDYN</sequence>
<evidence type="ECO:0000256" key="1">
    <source>
        <dbReference type="SAM" id="Phobius"/>
    </source>
</evidence>
<feature type="transmembrane region" description="Helical" evidence="1">
    <location>
        <begin position="109"/>
        <end position="136"/>
    </location>
</feature>
<feature type="transmembrane region" description="Helical" evidence="1">
    <location>
        <begin position="311"/>
        <end position="334"/>
    </location>
</feature>
<keyword evidence="3" id="KW-1185">Reference proteome</keyword>
<dbReference type="RefSeq" id="WP_115480712.1">
    <property type="nucleotide sequence ID" value="NZ_QRCT01000012.1"/>
</dbReference>
<keyword evidence="1" id="KW-1133">Transmembrane helix</keyword>
<name>A0A371AY77_9FIRM</name>
<dbReference type="AlphaFoldDB" id="A0A371AY77"/>
<feature type="transmembrane region" description="Helical" evidence="1">
    <location>
        <begin position="20"/>
        <end position="43"/>
    </location>
</feature>
<evidence type="ECO:0000313" key="3">
    <source>
        <dbReference type="Proteomes" id="UP000255036"/>
    </source>
</evidence>
<comment type="caution">
    <text evidence="2">The sequence shown here is derived from an EMBL/GenBank/DDBJ whole genome shotgun (WGS) entry which is preliminary data.</text>
</comment>
<feature type="transmembrane region" description="Helical" evidence="1">
    <location>
        <begin position="148"/>
        <end position="170"/>
    </location>
</feature>
<keyword evidence="1" id="KW-0472">Membrane</keyword>
<evidence type="ECO:0000313" key="2">
    <source>
        <dbReference type="EMBL" id="RDU24479.1"/>
    </source>
</evidence>
<keyword evidence="1" id="KW-0812">Transmembrane</keyword>
<accession>A0A371AY77</accession>
<organism evidence="2 3">
    <name type="scientific">Anaerosacchariphilus polymeriproducens</name>
    <dbReference type="NCBI Taxonomy" id="1812858"/>
    <lineage>
        <taxon>Bacteria</taxon>
        <taxon>Bacillati</taxon>
        <taxon>Bacillota</taxon>
        <taxon>Clostridia</taxon>
        <taxon>Lachnospirales</taxon>
        <taxon>Lachnospiraceae</taxon>
        <taxon>Anaerosacchariphilus</taxon>
    </lineage>
</organism>
<feature type="transmembrane region" description="Helical" evidence="1">
    <location>
        <begin position="346"/>
        <end position="372"/>
    </location>
</feature>
<feature type="transmembrane region" description="Helical" evidence="1">
    <location>
        <begin position="242"/>
        <end position="261"/>
    </location>
</feature>
<reference evidence="2 3" key="1">
    <citation type="submission" date="2018-07" db="EMBL/GenBank/DDBJ databases">
        <title>Anaerosacharophilus polymeroproducens gen. nov. sp. nov., an anaerobic bacterium isolated from salt field.</title>
        <authorList>
            <person name="Kim W."/>
            <person name="Yang S.-H."/>
            <person name="Oh J."/>
            <person name="Lee J.-H."/>
            <person name="Kwon K.K."/>
        </authorList>
    </citation>
    <scope>NUCLEOTIDE SEQUENCE [LARGE SCALE GENOMIC DNA]</scope>
    <source>
        <strain evidence="2 3">MCWD5</strain>
    </source>
</reference>